<protein>
    <submittedName>
        <fullName evidence="2">Similar to Saccharomyces cerevisiae YGL032C AGA2 Adhesion subunit of a-agglutinin of a-cells</fullName>
    </submittedName>
</protein>
<sequence>MISNCIFYILSLSAIISLVFAQDVSVSVSCDDIPTGSLETTPYSTTVRAVLHNGVSEQMVFEYYKSVTYVEDCNSTPLAAQSASATTITIF</sequence>
<evidence type="ECO:0000313" key="2">
    <source>
        <dbReference type="EMBL" id="SMN22506.1"/>
    </source>
</evidence>
<proteinExistence type="predicted"/>
<evidence type="ECO:0000313" key="3">
    <source>
        <dbReference type="Proteomes" id="UP000196158"/>
    </source>
</evidence>
<dbReference type="GO" id="GO:0000752">
    <property type="term" value="P:agglutination involved in conjugation with cellular fusion"/>
    <property type="evidence" value="ECO:0007669"/>
    <property type="project" value="InterPro"/>
</dbReference>
<dbReference type="EMBL" id="FXLY01000012">
    <property type="protein sequence ID" value="SMN22506.1"/>
    <property type="molecule type" value="Genomic_DNA"/>
</dbReference>
<dbReference type="GO" id="GO:0050839">
    <property type="term" value="F:cell adhesion molecule binding"/>
    <property type="evidence" value="ECO:0007669"/>
    <property type="project" value="InterPro"/>
</dbReference>
<dbReference type="OrthoDB" id="4069335at2759"/>
<feature type="signal peptide" evidence="1">
    <location>
        <begin position="1"/>
        <end position="21"/>
    </location>
</feature>
<dbReference type="GO" id="GO:0009277">
    <property type="term" value="C:fungal-type cell wall"/>
    <property type="evidence" value="ECO:0007669"/>
    <property type="project" value="InterPro"/>
</dbReference>
<dbReference type="Pfam" id="PF17366">
    <property type="entry name" value="AGA2"/>
    <property type="match status" value="1"/>
</dbReference>
<keyword evidence="1" id="KW-0732">Signal</keyword>
<dbReference type="STRING" id="1789683.A0A1X7RBB8"/>
<gene>
    <name evidence="2" type="ORF">KASA_0G01056G</name>
</gene>
<dbReference type="InterPro" id="IPR014404">
    <property type="entry name" value="Aga2"/>
</dbReference>
<dbReference type="AlphaFoldDB" id="A0A1X7RBB8"/>
<accession>A0A1X7RBB8</accession>
<feature type="chain" id="PRO_5012168737" evidence="1">
    <location>
        <begin position="22"/>
        <end position="91"/>
    </location>
</feature>
<reference evidence="2 3" key="1">
    <citation type="submission" date="2017-04" db="EMBL/GenBank/DDBJ databases">
        <authorList>
            <person name="Afonso C.L."/>
            <person name="Miller P.J."/>
            <person name="Scott M.A."/>
            <person name="Spackman E."/>
            <person name="Goraichik I."/>
            <person name="Dimitrov K.M."/>
            <person name="Suarez D.L."/>
            <person name="Swayne D.E."/>
        </authorList>
    </citation>
    <scope>NUCLEOTIDE SEQUENCE [LARGE SCALE GENOMIC DNA]</scope>
</reference>
<evidence type="ECO:0000256" key="1">
    <source>
        <dbReference type="SAM" id="SignalP"/>
    </source>
</evidence>
<organism evidence="2 3">
    <name type="scientific">Maudiozyma saulgeensis</name>
    <dbReference type="NCBI Taxonomy" id="1789683"/>
    <lineage>
        <taxon>Eukaryota</taxon>
        <taxon>Fungi</taxon>
        <taxon>Dikarya</taxon>
        <taxon>Ascomycota</taxon>
        <taxon>Saccharomycotina</taxon>
        <taxon>Saccharomycetes</taxon>
        <taxon>Saccharomycetales</taxon>
        <taxon>Saccharomycetaceae</taxon>
        <taxon>Maudiozyma</taxon>
    </lineage>
</organism>
<dbReference type="Proteomes" id="UP000196158">
    <property type="component" value="Unassembled WGS sequence"/>
</dbReference>
<name>A0A1X7RBB8_9SACH</name>
<keyword evidence="3" id="KW-1185">Reference proteome</keyword>